<accession>A0A1J3IY88</accession>
<evidence type="ECO:0000256" key="1">
    <source>
        <dbReference type="ARBA" id="ARBA00006046"/>
    </source>
</evidence>
<comment type="similarity">
    <text evidence="1">Belongs to the carotenoid/retinoid oxidoreductase family.</text>
</comment>
<proteinExistence type="inferred from homology"/>
<protein>
    <submittedName>
        <fullName evidence="2">Pyridine nucleotide-disulfide oxidoreductase domain-containing protein 2</fullName>
    </submittedName>
</protein>
<reference evidence="2" key="1">
    <citation type="submission" date="2016-07" db="EMBL/GenBank/DDBJ databases">
        <title>De novo transcriptome assembly of four accessions of the metal hyperaccumulator plant Noccaea caerulescens.</title>
        <authorList>
            <person name="Blande D."/>
            <person name="Halimaa P."/>
            <person name="Tervahauta A.I."/>
            <person name="Aarts M.G."/>
            <person name="Karenlampi S.O."/>
        </authorList>
    </citation>
    <scope>NUCLEOTIDE SEQUENCE</scope>
</reference>
<dbReference type="EMBL" id="GEVM01020732">
    <property type="protein sequence ID" value="JAU85206.1"/>
    <property type="molecule type" value="Transcribed_RNA"/>
</dbReference>
<evidence type="ECO:0000313" key="2">
    <source>
        <dbReference type="EMBL" id="JAU85206.1"/>
    </source>
</evidence>
<gene>
    <name evidence="2" type="ORF">MP_TR1438_c0_g1_i1_g.3743</name>
</gene>
<dbReference type="AlphaFoldDB" id="A0A1J3IY88"/>
<organism evidence="2">
    <name type="scientific">Noccaea caerulescens</name>
    <name type="common">Alpine penny-cress</name>
    <name type="synonym">Thlaspi caerulescens</name>
    <dbReference type="NCBI Taxonomy" id="107243"/>
    <lineage>
        <taxon>Eukaryota</taxon>
        <taxon>Viridiplantae</taxon>
        <taxon>Streptophyta</taxon>
        <taxon>Embryophyta</taxon>
        <taxon>Tracheophyta</taxon>
        <taxon>Spermatophyta</taxon>
        <taxon>Magnoliopsida</taxon>
        <taxon>eudicotyledons</taxon>
        <taxon>Gunneridae</taxon>
        <taxon>Pentapetalae</taxon>
        <taxon>rosids</taxon>
        <taxon>malvids</taxon>
        <taxon>Brassicales</taxon>
        <taxon>Brassicaceae</taxon>
        <taxon>Coluteocarpeae</taxon>
        <taxon>Noccaea</taxon>
    </lineage>
</organism>
<name>A0A1J3IY88_NOCCA</name>
<sequence>MSNCTNKVTFFNLVKNSEKYLPKNVYNKLKNIEYNGAATKINLALRKLPKFKAFVGHSLSPESLLKGTIHVNSYSMDLLMDAYNQTKKNRISLTPFMDLTIPSVYDNTLCPPGYHVMNCFMQYTPYHPNNGEPVSPISHEQIKKVFLEQINEYLEEPLDIHYMDILTPFDLENLLGLTEGNIFHGSIGLDNLFSNRVSGKVGGIWLCGSSAHPGGGVMGAVGKQVSQRILSEKII</sequence>
<dbReference type="PANTHER" id="PTHR10668:SF103">
    <property type="entry name" value="PYRIDINE NUCLEOTIDE-DISULFIDE OXIDOREDUCTASE DOMAIN-CONTAINING PROTEIN 2"/>
    <property type="match status" value="1"/>
</dbReference>
<dbReference type="PANTHER" id="PTHR10668">
    <property type="entry name" value="PHYTOENE DEHYDROGENASE"/>
    <property type="match status" value="1"/>
</dbReference>